<protein>
    <submittedName>
        <fullName evidence="1">Uncharacterized protein</fullName>
    </submittedName>
</protein>
<dbReference type="Proteomes" id="UP000054560">
    <property type="component" value="Unassembled WGS sequence"/>
</dbReference>
<evidence type="ECO:0000313" key="2">
    <source>
        <dbReference type="Proteomes" id="UP000054560"/>
    </source>
</evidence>
<name>A0A0L0F3C7_9EUKA</name>
<feature type="non-terminal residue" evidence="1">
    <location>
        <position position="1"/>
    </location>
</feature>
<dbReference type="GeneID" id="25916859"/>
<organism evidence="1 2">
    <name type="scientific">Sphaeroforma arctica JP610</name>
    <dbReference type="NCBI Taxonomy" id="667725"/>
    <lineage>
        <taxon>Eukaryota</taxon>
        <taxon>Ichthyosporea</taxon>
        <taxon>Ichthyophonida</taxon>
        <taxon>Sphaeroforma</taxon>
    </lineage>
</organism>
<reference evidence="1 2" key="1">
    <citation type="submission" date="2011-02" db="EMBL/GenBank/DDBJ databases">
        <title>The Genome Sequence of Sphaeroforma arctica JP610.</title>
        <authorList>
            <consortium name="The Broad Institute Genome Sequencing Platform"/>
            <person name="Russ C."/>
            <person name="Cuomo C."/>
            <person name="Young S.K."/>
            <person name="Zeng Q."/>
            <person name="Gargeya S."/>
            <person name="Alvarado L."/>
            <person name="Berlin A."/>
            <person name="Chapman S.B."/>
            <person name="Chen Z."/>
            <person name="Freedman E."/>
            <person name="Gellesch M."/>
            <person name="Goldberg J."/>
            <person name="Griggs A."/>
            <person name="Gujja S."/>
            <person name="Heilman E."/>
            <person name="Heiman D."/>
            <person name="Howarth C."/>
            <person name="Mehta T."/>
            <person name="Neiman D."/>
            <person name="Pearson M."/>
            <person name="Roberts A."/>
            <person name="Saif S."/>
            <person name="Shea T."/>
            <person name="Shenoy N."/>
            <person name="Sisk P."/>
            <person name="Stolte C."/>
            <person name="Sykes S."/>
            <person name="White J."/>
            <person name="Yandava C."/>
            <person name="Burger G."/>
            <person name="Gray M.W."/>
            <person name="Holland P.W.H."/>
            <person name="King N."/>
            <person name="Lang F.B.F."/>
            <person name="Roger A.J."/>
            <person name="Ruiz-Trillo I."/>
            <person name="Haas B."/>
            <person name="Nusbaum C."/>
            <person name="Birren B."/>
        </authorList>
    </citation>
    <scope>NUCLEOTIDE SEQUENCE [LARGE SCALE GENOMIC DNA]</scope>
    <source>
        <strain evidence="1 2">JP610</strain>
    </source>
</reference>
<dbReference type="AlphaFoldDB" id="A0A0L0F3C7"/>
<feature type="non-terminal residue" evidence="1">
    <location>
        <position position="50"/>
    </location>
</feature>
<dbReference type="EMBL" id="KQ249478">
    <property type="protein sequence ID" value="KNC71111.1"/>
    <property type="molecule type" value="Genomic_DNA"/>
</dbReference>
<keyword evidence="2" id="KW-1185">Reference proteome</keyword>
<evidence type="ECO:0000313" key="1">
    <source>
        <dbReference type="EMBL" id="KNC71111.1"/>
    </source>
</evidence>
<accession>A0A0L0F3C7</accession>
<sequence>ILNQLPGVAEDMVKQQMFFKYHDRLRHRLDDILKKRRKLLISDRRAAWLN</sequence>
<dbReference type="RefSeq" id="XP_014145013.1">
    <property type="nucleotide sequence ID" value="XM_014289538.1"/>
</dbReference>
<proteinExistence type="predicted"/>
<gene>
    <name evidence="1" type="ORF">SARC_16355</name>
</gene>